<sequence>MDLKERLKDAINTLDLPVRCGLGYLYGKKDPELRLQALPGSTVIDQDYAGNKTEQYAMEILMRGHNELIINQTMANIADFLADNNFRVVSKDGSFVWSELDVASFPHPIMADTTGEVTYVFDFKVTVDTYGK</sequence>
<name>A0ABT7UVC7_9LACO</name>
<dbReference type="RefSeq" id="WP_289585601.1">
    <property type="nucleotide sequence ID" value="NZ_JAUDDW010000001.1"/>
</dbReference>
<evidence type="ECO:0000313" key="1">
    <source>
        <dbReference type="EMBL" id="MDM8265662.1"/>
    </source>
</evidence>
<protein>
    <recommendedName>
        <fullName evidence="3">Minor capsid protein</fullName>
    </recommendedName>
</protein>
<proteinExistence type="predicted"/>
<accession>A0ABT7UVC7</accession>
<dbReference type="EMBL" id="JAUDDW010000001">
    <property type="protein sequence ID" value="MDM8265662.1"/>
    <property type="molecule type" value="Genomic_DNA"/>
</dbReference>
<keyword evidence="2" id="KW-1185">Reference proteome</keyword>
<evidence type="ECO:0008006" key="3">
    <source>
        <dbReference type="Google" id="ProtNLM"/>
    </source>
</evidence>
<gene>
    <name evidence="1" type="ORF">QUW44_00535</name>
</gene>
<organism evidence="1 2">
    <name type="scientific">Limosilactobacillus pontis</name>
    <dbReference type="NCBI Taxonomy" id="35787"/>
    <lineage>
        <taxon>Bacteria</taxon>
        <taxon>Bacillati</taxon>
        <taxon>Bacillota</taxon>
        <taxon>Bacilli</taxon>
        <taxon>Lactobacillales</taxon>
        <taxon>Lactobacillaceae</taxon>
        <taxon>Limosilactobacillus</taxon>
    </lineage>
</organism>
<evidence type="ECO:0000313" key="2">
    <source>
        <dbReference type="Proteomes" id="UP001529343"/>
    </source>
</evidence>
<reference evidence="2" key="1">
    <citation type="submission" date="2023-06" db="EMBL/GenBank/DDBJ databases">
        <title>Identification and characterization of horizontal gene transfer across gut microbiota members of farm animals based on homology search.</title>
        <authorList>
            <person name="Zeman M."/>
            <person name="Kubasova T."/>
            <person name="Jahodarova E."/>
            <person name="Nykrynova M."/>
            <person name="Rychlik I."/>
        </authorList>
    </citation>
    <scope>NUCLEOTIDE SEQUENCE [LARGE SCALE GENOMIC DNA]</scope>
    <source>
        <strain evidence="2">161_Gplus</strain>
    </source>
</reference>
<comment type="caution">
    <text evidence="1">The sequence shown here is derived from an EMBL/GenBank/DDBJ whole genome shotgun (WGS) entry which is preliminary data.</text>
</comment>
<dbReference type="Proteomes" id="UP001529343">
    <property type="component" value="Unassembled WGS sequence"/>
</dbReference>